<dbReference type="Proteomes" id="UP000486297">
    <property type="component" value="Unassembled WGS sequence"/>
</dbReference>
<sequence length="341" mass="37784">MGKIRFIIALTALSLAACGSGKTNTEKSQYKKILNVSYDVSRDFFKAYNPLFIEHFSRNHPHIDLHIQQSHGGSSKQAMSVANGLPADVVTMNQTSDIDSLQQRGLVKSDWTQRLPNNAVPFSSVTVFLVRKGNPQNVYDWADLARDNLQVVFANPKTSGNGRYAFLGAYGYGLKANNGNEADAKNFMRKLLNNVPMFENGSRAATTSFTQRQIGDVLITLENEANIVSHHLAPGQFDIVYPSYTVEAQTPVAVVDSVADKKDSAAISKEYLAFLWSKPAQELAAELYFRPSDKSILSANHADFPDLETFRPDETLGTWSYIMQKFFADGGMFDELTTTAK</sequence>
<accession>A0A5Q3RUA6</accession>
<organism evidence="6 7">
    <name type="scientific">Neisseria brasiliensis</name>
    <dbReference type="NCBI Taxonomy" id="2666100"/>
    <lineage>
        <taxon>Bacteria</taxon>
        <taxon>Pseudomonadati</taxon>
        <taxon>Pseudomonadota</taxon>
        <taxon>Betaproteobacteria</taxon>
        <taxon>Neisseriales</taxon>
        <taxon>Neisseriaceae</taxon>
        <taxon>Neisseria</taxon>
    </lineage>
</organism>
<name>A0A5Q3RUA6_9NEIS</name>
<reference evidence="6" key="1">
    <citation type="journal article" name="Emerg. Infect. Dis.">
        <title>Two cases of a newly characterized neisseria species.</title>
        <authorList>
            <person name="Mustapha M."/>
            <person name="Lemos A.P.S."/>
            <person name="Harrison L.H."/>
            <person name="Vantyne D."/>
            <person name="Sacchi C.T."/>
        </authorList>
    </citation>
    <scope>NUCLEOTIDE SEQUENCE</scope>
    <source>
        <strain evidence="6">N.95.16</strain>
    </source>
</reference>
<evidence type="ECO:0000313" key="7">
    <source>
        <dbReference type="Proteomes" id="UP000486297"/>
    </source>
</evidence>
<dbReference type="GO" id="GO:0140104">
    <property type="term" value="F:molecular carrier activity"/>
    <property type="evidence" value="ECO:0007669"/>
    <property type="project" value="InterPro"/>
</dbReference>
<gene>
    <name evidence="6" type="ORF">GJU80_00155</name>
</gene>
<keyword evidence="7" id="KW-1185">Reference proteome</keyword>
<dbReference type="InterPro" id="IPR005669">
    <property type="entry name" value="Thiosulph/SO4-bd"/>
</dbReference>
<dbReference type="SUPFAM" id="SSF53850">
    <property type="entry name" value="Periplasmic binding protein-like II"/>
    <property type="match status" value="1"/>
</dbReference>
<keyword evidence="4" id="KW-0732">Signal</keyword>
<proteinExistence type="inferred from homology"/>
<evidence type="ECO:0000256" key="2">
    <source>
        <dbReference type="ARBA" id="ARBA00006099"/>
    </source>
</evidence>
<evidence type="ECO:0000256" key="4">
    <source>
        <dbReference type="ARBA" id="ARBA00022729"/>
    </source>
</evidence>
<dbReference type="Gene3D" id="3.40.190.10">
    <property type="entry name" value="Periplasmic binding protein-like II"/>
    <property type="match status" value="2"/>
</dbReference>
<dbReference type="NCBIfam" id="TIGR00971">
    <property type="entry name" value="3a0106s03"/>
    <property type="match status" value="1"/>
</dbReference>
<dbReference type="PROSITE" id="PS51257">
    <property type="entry name" value="PROKAR_LIPOPROTEIN"/>
    <property type="match status" value="1"/>
</dbReference>
<evidence type="ECO:0000256" key="5">
    <source>
        <dbReference type="ARBA" id="ARBA00022764"/>
    </source>
</evidence>
<evidence type="ECO:0000256" key="1">
    <source>
        <dbReference type="ARBA" id="ARBA00004418"/>
    </source>
</evidence>
<protein>
    <submittedName>
        <fullName evidence="6">Sulfate ABC transporter substrate-binding protein</fullName>
    </submittedName>
</protein>
<dbReference type="RefSeq" id="WP_095503175.1">
    <property type="nucleotide sequence ID" value="NZ_CP046027.1"/>
</dbReference>
<keyword evidence="3" id="KW-0813">Transport</keyword>
<dbReference type="NCBIfam" id="NF008022">
    <property type="entry name" value="PRK10752.1"/>
    <property type="match status" value="1"/>
</dbReference>
<evidence type="ECO:0000313" key="6">
    <source>
        <dbReference type="EMBL" id="MRN36966.1"/>
    </source>
</evidence>
<dbReference type="AlphaFoldDB" id="A0A5Q3RUA6"/>
<comment type="similarity">
    <text evidence="2">Belongs to the prokaryotic sulfate-binding protein family.</text>
</comment>
<comment type="subcellular location">
    <subcellularLocation>
        <location evidence="1">Periplasm</location>
    </subcellularLocation>
</comment>
<dbReference type="GO" id="GO:0042597">
    <property type="term" value="C:periplasmic space"/>
    <property type="evidence" value="ECO:0007669"/>
    <property type="project" value="UniProtKB-SubCell"/>
</dbReference>
<dbReference type="NCBIfam" id="NF008106">
    <property type="entry name" value="PRK10852.1"/>
    <property type="match status" value="1"/>
</dbReference>
<evidence type="ECO:0000256" key="3">
    <source>
        <dbReference type="ARBA" id="ARBA00022448"/>
    </source>
</evidence>
<dbReference type="EMBL" id="WJXO01000001">
    <property type="protein sequence ID" value="MRN36966.1"/>
    <property type="molecule type" value="Genomic_DNA"/>
</dbReference>
<comment type="caution">
    <text evidence="6">The sequence shown here is derived from an EMBL/GenBank/DDBJ whole genome shotgun (WGS) entry which is preliminary data.</text>
</comment>
<dbReference type="Pfam" id="PF13531">
    <property type="entry name" value="SBP_bac_11"/>
    <property type="match status" value="1"/>
</dbReference>
<dbReference type="PANTHER" id="PTHR30368:SF2">
    <property type="entry name" value="SULFATE-BINDING PROTEIN"/>
    <property type="match status" value="1"/>
</dbReference>
<dbReference type="CDD" id="cd01005">
    <property type="entry name" value="PBP2_CysP"/>
    <property type="match status" value="1"/>
</dbReference>
<dbReference type="GO" id="GO:1902358">
    <property type="term" value="P:sulfate transmembrane transport"/>
    <property type="evidence" value="ECO:0007669"/>
    <property type="project" value="InterPro"/>
</dbReference>
<keyword evidence="5" id="KW-0574">Periplasm</keyword>
<dbReference type="PANTHER" id="PTHR30368">
    <property type="entry name" value="SULFATE-BINDING PROTEIN"/>
    <property type="match status" value="1"/>
</dbReference>